<feature type="transmembrane region" description="Helical" evidence="2">
    <location>
        <begin position="6"/>
        <end position="27"/>
    </location>
</feature>
<name>A0ABD3D255_9LAMI</name>
<accession>A0ABD3D255</accession>
<evidence type="ECO:0000256" key="1">
    <source>
        <dbReference type="SAM" id="MobiDB-lite"/>
    </source>
</evidence>
<feature type="compositionally biased region" description="Basic and acidic residues" evidence="1">
    <location>
        <begin position="35"/>
        <end position="44"/>
    </location>
</feature>
<keyword evidence="2" id="KW-1133">Transmembrane helix</keyword>
<sequence length="83" mass="9115">MTFKPITLTMPLLFFILILIGVLRRIYVKCTGGDKLADGHDRPKAGPNPSNGPETTKDVDVELGFNKSKVENNEGEGNKQITN</sequence>
<organism evidence="3 4">
    <name type="scientific">Castilleja foliolosa</name>
    <dbReference type="NCBI Taxonomy" id="1961234"/>
    <lineage>
        <taxon>Eukaryota</taxon>
        <taxon>Viridiplantae</taxon>
        <taxon>Streptophyta</taxon>
        <taxon>Embryophyta</taxon>
        <taxon>Tracheophyta</taxon>
        <taxon>Spermatophyta</taxon>
        <taxon>Magnoliopsida</taxon>
        <taxon>eudicotyledons</taxon>
        <taxon>Gunneridae</taxon>
        <taxon>Pentapetalae</taxon>
        <taxon>asterids</taxon>
        <taxon>lamiids</taxon>
        <taxon>Lamiales</taxon>
        <taxon>Orobanchaceae</taxon>
        <taxon>Pedicularideae</taxon>
        <taxon>Castillejinae</taxon>
        <taxon>Castilleja</taxon>
    </lineage>
</organism>
<keyword evidence="2" id="KW-0812">Transmembrane</keyword>
<comment type="caution">
    <text evidence="3">The sequence shown here is derived from an EMBL/GenBank/DDBJ whole genome shotgun (WGS) entry which is preliminary data.</text>
</comment>
<evidence type="ECO:0000313" key="3">
    <source>
        <dbReference type="EMBL" id="KAL3636345.1"/>
    </source>
</evidence>
<dbReference type="AlphaFoldDB" id="A0ABD3D255"/>
<reference evidence="4" key="1">
    <citation type="journal article" date="2024" name="IScience">
        <title>Strigolactones Initiate the Formation of Haustorium-like Structures in Castilleja.</title>
        <authorList>
            <person name="Buerger M."/>
            <person name="Peterson D."/>
            <person name="Chory J."/>
        </authorList>
    </citation>
    <scope>NUCLEOTIDE SEQUENCE [LARGE SCALE GENOMIC DNA]</scope>
</reference>
<keyword evidence="4" id="KW-1185">Reference proteome</keyword>
<gene>
    <name evidence="3" type="ORF">CASFOL_020892</name>
</gene>
<evidence type="ECO:0000313" key="4">
    <source>
        <dbReference type="Proteomes" id="UP001632038"/>
    </source>
</evidence>
<feature type="region of interest" description="Disordered" evidence="1">
    <location>
        <begin position="33"/>
        <end position="60"/>
    </location>
</feature>
<keyword evidence="2" id="KW-0472">Membrane</keyword>
<dbReference type="Proteomes" id="UP001632038">
    <property type="component" value="Unassembled WGS sequence"/>
</dbReference>
<proteinExistence type="predicted"/>
<protein>
    <submittedName>
        <fullName evidence="3">Uncharacterized protein</fullName>
    </submittedName>
</protein>
<evidence type="ECO:0000256" key="2">
    <source>
        <dbReference type="SAM" id="Phobius"/>
    </source>
</evidence>
<dbReference type="EMBL" id="JAVIJP010000027">
    <property type="protein sequence ID" value="KAL3636345.1"/>
    <property type="molecule type" value="Genomic_DNA"/>
</dbReference>